<dbReference type="EMBL" id="SAUN01000001">
    <property type="protein sequence ID" value="RVX45164.1"/>
    <property type="molecule type" value="Genomic_DNA"/>
</dbReference>
<dbReference type="AlphaFoldDB" id="A0A438MHA8"/>
<dbReference type="InterPro" id="IPR029068">
    <property type="entry name" value="Glyas_Bleomycin-R_OHBP_Dase"/>
</dbReference>
<dbReference type="Pfam" id="PF00903">
    <property type="entry name" value="Glyoxalase"/>
    <property type="match status" value="1"/>
</dbReference>
<evidence type="ECO:0000313" key="3">
    <source>
        <dbReference type="Proteomes" id="UP000284824"/>
    </source>
</evidence>
<evidence type="ECO:0000259" key="1">
    <source>
        <dbReference type="PROSITE" id="PS51819"/>
    </source>
</evidence>
<dbReference type="Proteomes" id="UP000284824">
    <property type="component" value="Unassembled WGS sequence"/>
</dbReference>
<gene>
    <name evidence="2" type="ORF">EDD27_7944</name>
</gene>
<keyword evidence="2" id="KW-0223">Dioxygenase</keyword>
<reference evidence="2 3" key="1">
    <citation type="submission" date="2019-01" db="EMBL/GenBank/DDBJ databases">
        <title>Sequencing the genomes of 1000 actinobacteria strains.</title>
        <authorList>
            <person name="Klenk H.-P."/>
        </authorList>
    </citation>
    <scope>NUCLEOTIDE SEQUENCE [LARGE SCALE GENOMIC DNA]</scope>
    <source>
        <strain evidence="2 3">DSM 43925</strain>
    </source>
</reference>
<organism evidence="2 3">
    <name type="scientific">Nonomuraea polychroma</name>
    <dbReference type="NCBI Taxonomy" id="46176"/>
    <lineage>
        <taxon>Bacteria</taxon>
        <taxon>Bacillati</taxon>
        <taxon>Actinomycetota</taxon>
        <taxon>Actinomycetes</taxon>
        <taxon>Streptosporangiales</taxon>
        <taxon>Streptosporangiaceae</taxon>
        <taxon>Nonomuraea</taxon>
    </lineage>
</organism>
<dbReference type="GO" id="GO:0051213">
    <property type="term" value="F:dioxygenase activity"/>
    <property type="evidence" value="ECO:0007669"/>
    <property type="project" value="UniProtKB-KW"/>
</dbReference>
<protein>
    <submittedName>
        <fullName evidence="2">Glyoxalase/bleomycin resistance protein/dioxygenase superfamily protein</fullName>
    </submittedName>
</protein>
<dbReference type="InterPro" id="IPR037523">
    <property type="entry name" value="VOC_core"/>
</dbReference>
<comment type="caution">
    <text evidence="2">The sequence shown here is derived from an EMBL/GenBank/DDBJ whole genome shotgun (WGS) entry which is preliminary data.</text>
</comment>
<keyword evidence="3" id="KW-1185">Reference proteome</keyword>
<dbReference type="InterPro" id="IPR004360">
    <property type="entry name" value="Glyas_Fos-R_dOase_dom"/>
</dbReference>
<evidence type="ECO:0000313" key="2">
    <source>
        <dbReference type="EMBL" id="RVX45164.1"/>
    </source>
</evidence>
<dbReference type="SUPFAM" id="SSF54593">
    <property type="entry name" value="Glyoxalase/Bleomycin resistance protein/Dihydroxybiphenyl dioxygenase"/>
    <property type="match status" value="1"/>
</dbReference>
<accession>A0A438MHA8</accession>
<proteinExistence type="predicted"/>
<name>A0A438MHA8_9ACTN</name>
<sequence length="122" mass="13652">MPDADGRPVFVILERGEARLLVDALQGMPFPDTEREQRIQRGPRGLGAAIGLHVDDLEAVYAYCLSNGCEITCEPMKEAWGDRIFECLDPFGYLWEFFNPSQDQELAAGLAATRDAWFGERA</sequence>
<feature type="domain" description="VOC" evidence="1">
    <location>
        <begin position="1"/>
        <end position="100"/>
    </location>
</feature>
<keyword evidence="2" id="KW-0560">Oxidoreductase</keyword>
<dbReference type="Gene3D" id="3.10.180.10">
    <property type="entry name" value="2,3-Dihydroxybiphenyl 1,2-Dioxygenase, domain 1"/>
    <property type="match status" value="1"/>
</dbReference>
<dbReference type="PROSITE" id="PS51819">
    <property type="entry name" value="VOC"/>
    <property type="match status" value="1"/>
</dbReference>